<dbReference type="SUPFAM" id="SSF52540">
    <property type="entry name" value="P-loop containing nucleoside triphosphate hydrolases"/>
    <property type="match status" value="1"/>
</dbReference>
<dbReference type="Proteomes" id="UP001242368">
    <property type="component" value="Unassembled WGS sequence"/>
</dbReference>
<proteinExistence type="predicted"/>
<protein>
    <submittedName>
        <fullName evidence="1">SbcC/MukB-like Walker B domain-containing protein</fullName>
    </submittedName>
</protein>
<dbReference type="InterPro" id="IPR027417">
    <property type="entry name" value="P-loop_NTPase"/>
</dbReference>
<dbReference type="PANTHER" id="PTHR32114">
    <property type="entry name" value="ABC TRANSPORTER ABCH.3"/>
    <property type="match status" value="1"/>
</dbReference>
<name>A0ABT8CZZ1_9FLAO</name>
<evidence type="ECO:0000313" key="1">
    <source>
        <dbReference type="EMBL" id="MDN3709326.1"/>
    </source>
</evidence>
<dbReference type="EMBL" id="JAUFQU010000030">
    <property type="protein sequence ID" value="MDN3709326.1"/>
    <property type="molecule type" value="Genomic_DNA"/>
</dbReference>
<dbReference type="RefSeq" id="WP_290365025.1">
    <property type="nucleotide sequence ID" value="NZ_JAUFQU010000030.1"/>
</dbReference>
<gene>
    <name evidence="1" type="ORF">QW060_20120</name>
</gene>
<reference evidence="2" key="1">
    <citation type="journal article" date="2019" name="Int. J. Syst. Evol. Microbiol.">
        <title>The Global Catalogue of Microorganisms (GCM) 10K type strain sequencing project: providing services to taxonomists for standard genome sequencing and annotation.</title>
        <authorList>
            <consortium name="The Broad Institute Genomics Platform"/>
            <consortium name="The Broad Institute Genome Sequencing Center for Infectious Disease"/>
            <person name="Wu L."/>
            <person name="Ma J."/>
        </authorList>
    </citation>
    <scope>NUCLEOTIDE SEQUENCE [LARGE SCALE GENOMIC DNA]</scope>
    <source>
        <strain evidence="2">CECT 7184</strain>
    </source>
</reference>
<sequence length="137" mass="14917">MGYANIHLQALTSRYKIERIPASLGLQVVDQDMGDEVRTVYSLSGGESFLVSLALALGLASLSSSRMKVESLFIDEGFGSLDPTTLNIAMDALERLHNQGRKVGVISHVQEMTERIPVQIKVSKQQSGKSKVEVISV</sequence>
<dbReference type="Gene3D" id="3.40.50.300">
    <property type="entry name" value="P-loop containing nucleotide triphosphate hydrolases"/>
    <property type="match status" value="1"/>
</dbReference>
<evidence type="ECO:0000313" key="2">
    <source>
        <dbReference type="Proteomes" id="UP001242368"/>
    </source>
</evidence>
<dbReference type="PANTHER" id="PTHR32114:SF2">
    <property type="entry name" value="ABC TRANSPORTER ABCH.3"/>
    <property type="match status" value="1"/>
</dbReference>
<keyword evidence="2" id="KW-1185">Reference proteome</keyword>
<dbReference type="Pfam" id="PF13558">
    <property type="entry name" value="SbcC_Walker_B"/>
    <property type="match status" value="1"/>
</dbReference>
<accession>A0ABT8CZZ1</accession>
<comment type="caution">
    <text evidence="1">The sequence shown here is derived from an EMBL/GenBank/DDBJ whole genome shotgun (WGS) entry which is preliminary data.</text>
</comment>
<organism evidence="1 2">
    <name type="scientific">Paenimyroides ceti</name>
    <dbReference type="NCBI Taxonomy" id="395087"/>
    <lineage>
        <taxon>Bacteria</taxon>
        <taxon>Pseudomonadati</taxon>
        <taxon>Bacteroidota</taxon>
        <taxon>Flavobacteriia</taxon>
        <taxon>Flavobacteriales</taxon>
        <taxon>Flavobacteriaceae</taxon>
        <taxon>Paenimyroides</taxon>
    </lineage>
</organism>